<evidence type="ECO:0000256" key="8">
    <source>
        <dbReference type="SAM" id="MobiDB-lite"/>
    </source>
</evidence>
<feature type="compositionally biased region" description="Polar residues" evidence="8">
    <location>
        <begin position="128"/>
        <end position="139"/>
    </location>
</feature>
<dbReference type="Pfam" id="PF25879">
    <property type="entry name" value="WHD_LYAR"/>
    <property type="match status" value="1"/>
</dbReference>
<organism evidence="10 11">
    <name type="scientific">Spirodela intermedia</name>
    <name type="common">Intermediate duckweed</name>
    <dbReference type="NCBI Taxonomy" id="51605"/>
    <lineage>
        <taxon>Eukaryota</taxon>
        <taxon>Viridiplantae</taxon>
        <taxon>Streptophyta</taxon>
        <taxon>Embryophyta</taxon>
        <taxon>Tracheophyta</taxon>
        <taxon>Spermatophyta</taxon>
        <taxon>Magnoliopsida</taxon>
        <taxon>Liliopsida</taxon>
        <taxon>Araceae</taxon>
        <taxon>Lemnoideae</taxon>
        <taxon>Spirodela</taxon>
    </lineage>
</organism>
<feature type="domain" description="U1-type" evidence="9">
    <location>
        <begin position="91"/>
        <end position="125"/>
    </location>
</feature>
<dbReference type="PANTHER" id="PTHR13100:SF10">
    <property type="entry name" value="CELL GROWTH-REGULATING NUCLEOLAR PROTEIN"/>
    <property type="match status" value="1"/>
</dbReference>
<dbReference type="Pfam" id="PF08790">
    <property type="entry name" value="zf-LYAR"/>
    <property type="match status" value="1"/>
</dbReference>
<evidence type="ECO:0000313" key="11">
    <source>
        <dbReference type="Proteomes" id="UP000663760"/>
    </source>
</evidence>
<dbReference type="Pfam" id="PF12874">
    <property type="entry name" value="zf-met"/>
    <property type="match status" value="1"/>
</dbReference>
<keyword evidence="6" id="KW-0539">Nucleus</keyword>
<evidence type="ECO:0000256" key="7">
    <source>
        <dbReference type="PROSITE-ProRule" id="PRU01145"/>
    </source>
</evidence>
<dbReference type="GO" id="GO:0005730">
    <property type="term" value="C:nucleolus"/>
    <property type="evidence" value="ECO:0007669"/>
    <property type="project" value="TreeGrafter"/>
</dbReference>
<proteinExistence type="predicted"/>
<gene>
    <name evidence="10" type="ORF">SI8410_09013637</name>
</gene>
<dbReference type="Gene3D" id="3.30.160.60">
    <property type="entry name" value="Classic Zinc Finger"/>
    <property type="match status" value="1"/>
</dbReference>
<dbReference type="PROSITE" id="PS51804">
    <property type="entry name" value="ZF_C2HC_LYAR"/>
    <property type="match status" value="2"/>
</dbReference>
<reference evidence="10" key="1">
    <citation type="submission" date="2020-02" db="EMBL/GenBank/DDBJ databases">
        <authorList>
            <person name="Scholz U."/>
            <person name="Mascher M."/>
            <person name="Fiebig A."/>
        </authorList>
    </citation>
    <scope>NUCLEOTIDE SEQUENCE</scope>
</reference>
<evidence type="ECO:0000256" key="4">
    <source>
        <dbReference type="ARBA" id="ARBA00022771"/>
    </source>
</evidence>
<dbReference type="Gene3D" id="3.30.1490.490">
    <property type="match status" value="1"/>
</dbReference>
<evidence type="ECO:0000256" key="3">
    <source>
        <dbReference type="ARBA" id="ARBA00022737"/>
    </source>
</evidence>
<dbReference type="PANTHER" id="PTHR13100">
    <property type="entry name" value="CELL GROWTH-REGULATING NUCLEOLAR PROTEIN LYAR"/>
    <property type="match status" value="1"/>
</dbReference>
<dbReference type="InterPro" id="IPR036236">
    <property type="entry name" value="Znf_C2H2_sf"/>
</dbReference>
<protein>
    <recommendedName>
        <fullName evidence="9">U1-type domain-containing protein</fullName>
    </recommendedName>
</protein>
<name>A0A7I8KYT4_SPIIN</name>
<evidence type="ECO:0000256" key="1">
    <source>
        <dbReference type="ARBA" id="ARBA00004123"/>
    </source>
</evidence>
<dbReference type="GO" id="GO:0008270">
    <property type="term" value="F:zinc ion binding"/>
    <property type="evidence" value="ECO:0007669"/>
    <property type="project" value="UniProtKB-KW"/>
</dbReference>
<dbReference type="EMBL" id="LR746272">
    <property type="protein sequence ID" value="CAA7402959.1"/>
    <property type="molecule type" value="Genomic_DNA"/>
</dbReference>
<comment type="subcellular location">
    <subcellularLocation>
        <location evidence="1">Nucleus</location>
    </subcellularLocation>
</comment>
<sequence length="325" mass="36017">MVWFQCEDCGENLKKPKLLNHFKICSAYKLSCIDCGEIFTQQTVQGHTQCITEAEKYGPKDQAKSAHNAQNKVNKPKPGLDIDINVGLSTHPPWFCSLCNTTTTSKQTLLLHADGKKHRGKAKAFHASKNQTDKPQVSAANKDDINGVPKIDSADKKSADILDEMKAPSGPFNTVAISVGEEESLPKKKRKVDAPDHIEHDDVTEMADGEVIQSNEKVAKTGKRLRNCAESVQIGHHQDTKDPAKDSSEQKIRWKKLIVSILKSHPDGVLKVKKLQKLVKKSLQESGMTEGKDQLQTKLMDKITSSSRFIVDGKYIHLANKTKSS</sequence>
<dbReference type="InterPro" id="IPR014898">
    <property type="entry name" value="Znf_C2H2_LYAR"/>
</dbReference>
<evidence type="ECO:0000256" key="6">
    <source>
        <dbReference type="ARBA" id="ARBA00023242"/>
    </source>
</evidence>
<dbReference type="InterPro" id="IPR013087">
    <property type="entry name" value="Znf_C2H2_type"/>
</dbReference>
<evidence type="ECO:0000256" key="2">
    <source>
        <dbReference type="ARBA" id="ARBA00022723"/>
    </source>
</evidence>
<dbReference type="FunFam" id="3.30.1490.490:FF:000001">
    <property type="entry name" value="cell growth-regulating nucleolar protein-like"/>
    <property type="match status" value="1"/>
</dbReference>
<dbReference type="GO" id="GO:0000122">
    <property type="term" value="P:negative regulation of transcription by RNA polymerase II"/>
    <property type="evidence" value="ECO:0007669"/>
    <property type="project" value="TreeGrafter"/>
</dbReference>
<dbReference type="SMART" id="SM00451">
    <property type="entry name" value="ZnF_U1"/>
    <property type="match status" value="1"/>
</dbReference>
<evidence type="ECO:0000259" key="9">
    <source>
        <dbReference type="SMART" id="SM00451"/>
    </source>
</evidence>
<keyword evidence="5" id="KW-0862">Zinc</keyword>
<keyword evidence="2" id="KW-0479">Metal-binding</keyword>
<dbReference type="InterPro" id="IPR039999">
    <property type="entry name" value="LYAR"/>
</dbReference>
<dbReference type="GO" id="GO:0006364">
    <property type="term" value="P:rRNA processing"/>
    <property type="evidence" value="ECO:0007669"/>
    <property type="project" value="TreeGrafter"/>
</dbReference>
<dbReference type="FunFam" id="3.30.160.60:FF:001583">
    <property type="entry name" value="UBP1-associated proteins 1C"/>
    <property type="match status" value="1"/>
</dbReference>
<dbReference type="InterPro" id="IPR058719">
    <property type="entry name" value="WHD_LYAR"/>
</dbReference>
<dbReference type="OrthoDB" id="21474at2759"/>
<dbReference type="InterPro" id="IPR003604">
    <property type="entry name" value="Matrin/U1-like-C_Znf_C2H2"/>
</dbReference>
<evidence type="ECO:0000313" key="10">
    <source>
        <dbReference type="EMBL" id="CAA7402959.1"/>
    </source>
</evidence>
<keyword evidence="4 7" id="KW-0863">Zinc-finger</keyword>
<dbReference type="AlphaFoldDB" id="A0A7I8KYT4"/>
<keyword evidence="3" id="KW-0677">Repeat</keyword>
<dbReference type="Proteomes" id="UP000663760">
    <property type="component" value="Chromosome 9"/>
</dbReference>
<dbReference type="GO" id="GO:0003677">
    <property type="term" value="F:DNA binding"/>
    <property type="evidence" value="ECO:0007669"/>
    <property type="project" value="InterPro"/>
</dbReference>
<evidence type="ECO:0000256" key="5">
    <source>
        <dbReference type="ARBA" id="ARBA00022833"/>
    </source>
</evidence>
<accession>A0A7I8KYT4</accession>
<dbReference type="SUPFAM" id="SSF57667">
    <property type="entry name" value="beta-beta-alpha zinc fingers"/>
    <property type="match status" value="3"/>
</dbReference>
<feature type="region of interest" description="Disordered" evidence="8">
    <location>
        <begin position="124"/>
        <end position="152"/>
    </location>
</feature>
<keyword evidence="11" id="KW-1185">Reference proteome</keyword>